<comment type="caution">
    <text evidence="2">The sequence shown here is derived from an EMBL/GenBank/DDBJ whole genome shotgun (WGS) entry which is preliminary data.</text>
</comment>
<dbReference type="CDD" id="cd01949">
    <property type="entry name" value="GGDEF"/>
    <property type="match status" value="1"/>
</dbReference>
<dbReference type="EMBL" id="BMXO01000006">
    <property type="protein sequence ID" value="GGW55830.1"/>
    <property type="molecule type" value="Genomic_DNA"/>
</dbReference>
<dbReference type="PANTHER" id="PTHR46663:SF2">
    <property type="entry name" value="GGDEF DOMAIN-CONTAINING PROTEIN"/>
    <property type="match status" value="1"/>
</dbReference>
<sequence length="84" mass="8568">MLGGPVGAEEALRVADQLCQALAVPFTLSVGEVHVSASIGVALLPLHAAEESTLIHCADQAMYQAKAQGRNQAVLYAPVSPGAS</sequence>
<protein>
    <recommendedName>
        <fullName evidence="1">GGDEF domain-containing protein</fullName>
    </recommendedName>
</protein>
<name>A0ABQ2WJ41_9GAMM</name>
<keyword evidence="3" id="KW-1185">Reference proteome</keyword>
<gene>
    <name evidence="2" type="ORF">GCM10007158_16300</name>
</gene>
<evidence type="ECO:0000259" key="1">
    <source>
        <dbReference type="PROSITE" id="PS50887"/>
    </source>
</evidence>
<dbReference type="InterPro" id="IPR043128">
    <property type="entry name" value="Rev_trsase/Diguanyl_cyclase"/>
</dbReference>
<dbReference type="NCBIfam" id="TIGR00254">
    <property type="entry name" value="GGDEF"/>
    <property type="match status" value="1"/>
</dbReference>
<dbReference type="InterPro" id="IPR029787">
    <property type="entry name" value="Nucleotide_cyclase"/>
</dbReference>
<evidence type="ECO:0000313" key="2">
    <source>
        <dbReference type="EMBL" id="GGW55830.1"/>
    </source>
</evidence>
<dbReference type="PROSITE" id="PS50887">
    <property type="entry name" value="GGDEF"/>
    <property type="match status" value="1"/>
</dbReference>
<dbReference type="PANTHER" id="PTHR46663">
    <property type="entry name" value="DIGUANYLATE CYCLASE DGCT-RELATED"/>
    <property type="match status" value="1"/>
</dbReference>
<reference evidence="3" key="1">
    <citation type="journal article" date="2019" name="Int. J. Syst. Evol. Microbiol.">
        <title>The Global Catalogue of Microorganisms (GCM) 10K type strain sequencing project: providing services to taxonomists for standard genome sequencing and annotation.</title>
        <authorList>
            <consortium name="The Broad Institute Genomics Platform"/>
            <consortium name="The Broad Institute Genome Sequencing Center for Infectious Disease"/>
            <person name="Wu L."/>
            <person name="Ma J."/>
        </authorList>
    </citation>
    <scope>NUCLEOTIDE SEQUENCE [LARGE SCALE GENOMIC DNA]</scope>
    <source>
        <strain evidence="3">KCTC 22157</strain>
    </source>
</reference>
<dbReference type="SUPFAM" id="SSF55073">
    <property type="entry name" value="Nucleotide cyclase"/>
    <property type="match status" value="1"/>
</dbReference>
<accession>A0ABQ2WJ41</accession>
<proteinExistence type="predicted"/>
<dbReference type="Proteomes" id="UP000647585">
    <property type="component" value="Unassembled WGS sequence"/>
</dbReference>
<dbReference type="InterPro" id="IPR000160">
    <property type="entry name" value="GGDEF_dom"/>
</dbReference>
<dbReference type="Pfam" id="PF00990">
    <property type="entry name" value="GGDEF"/>
    <property type="match status" value="1"/>
</dbReference>
<dbReference type="RefSeq" id="WP_193461392.1">
    <property type="nucleotide sequence ID" value="NZ_BMXO01000006.1"/>
</dbReference>
<dbReference type="Gene3D" id="3.30.70.270">
    <property type="match status" value="1"/>
</dbReference>
<feature type="domain" description="GGDEF" evidence="1">
    <location>
        <begin position="1"/>
        <end position="78"/>
    </location>
</feature>
<organism evidence="2 3">
    <name type="scientific">Halomonas johnsoniae</name>
    <dbReference type="NCBI Taxonomy" id="502832"/>
    <lineage>
        <taxon>Bacteria</taxon>
        <taxon>Pseudomonadati</taxon>
        <taxon>Pseudomonadota</taxon>
        <taxon>Gammaproteobacteria</taxon>
        <taxon>Oceanospirillales</taxon>
        <taxon>Halomonadaceae</taxon>
        <taxon>Halomonas</taxon>
    </lineage>
</organism>
<dbReference type="InterPro" id="IPR052163">
    <property type="entry name" value="DGC-Regulatory_Protein"/>
</dbReference>
<evidence type="ECO:0000313" key="3">
    <source>
        <dbReference type="Proteomes" id="UP000647585"/>
    </source>
</evidence>